<feature type="compositionally biased region" description="Basic and acidic residues" evidence="1">
    <location>
        <begin position="291"/>
        <end position="301"/>
    </location>
</feature>
<reference evidence="3" key="1">
    <citation type="submission" date="2020-01" db="EMBL/GenBank/DDBJ databases">
        <authorList>
            <consortium name="DOE Joint Genome Institute"/>
            <person name="Haridas S."/>
            <person name="Albert R."/>
            <person name="Binder M."/>
            <person name="Bloem J."/>
            <person name="Labutti K."/>
            <person name="Salamov A."/>
            <person name="Andreopoulos B."/>
            <person name="Baker S.E."/>
            <person name="Barry K."/>
            <person name="Bills G."/>
            <person name="Bluhm B.H."/>
            <person name="Cannon C."/>
            <person name="Castanera R."/>
            <person name="Culley D.E."/>
            <person name="Daum C."/>
            <person name="Ezra D."/>
            <person name="Gonzalez J.B."/>
            <person name="Henrissat B."/>
            <person name="Kuo A."/>
            <person name="Liang C."/>
            <person name="Lipzen A."/>
            <person name="Lutzoni F."/>
            <person name="Magnuson J."/>
            <person name="Mondo S."/>
            <person name="Nolan M."/>
            <person name="Ohm R."/>
            <person name="Pangilinan J."/>
            <person name="Park H.-J."/>
            <person name="Ramirez L."/>
            <person name="Alfaro M."/>
            <person name="Sun H."/>
            <person name="Tritt A."/>
            <person name="Yoshinaga Y."/>
            <person name="Zwiers L.-H."/>
            <person name="Turgeon B.G."/>
            <person name="Goodwin S.B."/>
            <person name="Spatafora J.W."/>
            <person name="Crous P.W."/>
            <person name="Grigoriev I.V."/>
        </authorList>
    </citation>
    <scope>NUCLEOTIDE SEQUENCE</scope>
    <source>
        <strain evidence="3">CBS 342.82</strain>
    </source>
</reference>
<evidence type="ECO:0000313" key="3">
    <source>
        <dbReference type="RefSeq" id="XP_033463432.1"/>
    </source>
</evidence>
<name>A0A6J3MEF7_9PEZI</name>
<dbReference type="Proteomes" id="UP000504637">
    <property type="component" value="Unplaced"/>
</dbReference>
<dbReference type="OrthoDB" id="20844at2759"/>
<dbReference type="RefSeq" id="XP_033463432.1">
    <property type="nucleotide sequence ID" value="XM_033600808.1"/>
</dbReference>
<feature type="compositionally biased region" description="Basic and acidic residues" evidence="1">
    <location>
        <begin position="330"/>
        <end position="346"/>
    </location>
</feature>
<sequence>MDVEFQRQPIPEPTDGELFLLKVPHFLAIEPQEWQTTTFQPPTTEHHSKKRPSETFSAYDTAMTTVRWRHSPTNAAELQSNARINRWEDGSLTLQMASDPKIHYEFDCNLISQPQPNPKIPTPTAALAGSFRKDQFTYLVAPVESAESLRVTHKITAGLLLKNPQFEHDQAIQMLKLETMQLASTAKVVGVSGDMIATEEDPELGRKRAEIAERSAIRDRKKRENAQERERLRTDRTMGRSGLSSTRYGGLNVGMLEDDEMETSGGRAAPSKARAKPRRRRNSEYSEDEDFGRKRFTKEDSYDQEDDFLAPSDEEEIVDDDDDPDDGIIDEPRQRSPKRDRPRPSADDGAGEVDADAEGEEEADEEGFQAARGKRRRVVDEDDDE</sequence>
<feature type="compositionally biased region" description="Acidic residues" evidence="1">
    <location>
        <begin position="302"/>
        <end position="329"/>
    </location>
</feature>
<keyword evidence="2" id="KW-1185">Reference proteome</keyword>
<dbReference type="AlphaFoldDB" id="A0A6J3MEF7"/>
<gene>
    <name evidence="3" type="ORF">K489DRAFT_311778</name>
</gene>
<proteinExistence type="predicted"/>
<reference evidence="3" key="3">
    <citation type="submission" date="2025-08" db="UniProtKB">
        <authorList>
            <consortium name="RefSeq"/>
        </authorList>
    </citation>
    <scope>IDENTIFICATION</scope>
    <source>
        <strain evidence="3">CBS 342.82</strain>
    </source>
</reference>
<dbReference type="PANTHER" id="PTHR23146">
    <property type="entry name" value="LEO1 PROTEIN"/>
    <property type="match status" value="1"/>
</dbReference>
<dbReference type="GO" id="GO:0006368">
    <property type="term" value="P:transcription elongation by RNA polymerase II"/>
    <property type="evidence" value="ECO:0007669"/>
    <property type="project" value="InterPro"/>
</dbReference>
<feature type="region of interest" description="Disordered" evidence="1">
    <location>
        <begin position="207"/>
        <end position="385"/>
    </location>
</feature>
<dbReference type="GeneID" id="54358608"/>
<dbReference type="GO" id="GO:0016593">
    <property type="term" value="C:Cdc73/Paf1 complex"/>
    <property type="evidence" value="ECO:0007669"/>
    <property type="project" value="InterPro"/>
</dbReference>
<dbReference type="PANTHER" id="PTHR23146:SF0">
    <property type="entry name" value="RNA POLYMERASE-ASSOCIATED PROTEIN LEO1"/>
    <property type="match status" value="1"/>
</dbReference>
<reference evidence="3" key="2">
    <citation type="submission" date="2020-04" db="EMBL/GenBank/DDBJ databases">
        <authorList>
            <consortium name="NCBI Genome Project"/>
        </authorList>
    </citation>
    <scope>NUCLEOTIDE SEQUENCE</scope>
    <source>
        <strain evidence="3">CBS 342.82</strain>
    </source>
</reference>
<dbReference type="Pfam" id="PF04004">
    <property type="entry name" value="Leo1"/>
    <property type="match status" value="1"/>
</dbReference>
<evidence type="ECO:0008006" key="4">
    <source>
        <dbReference type="Google" id="ProtNLM"/>
    </source>
</evidence>
<feature type="region of interest" description="Disordered" evidence="1">
    <location>
        <begin position="35"/>
        <end position="54"/>
    </location>
</feature>
<evidence type="ECO:0000313" key="2">
    <source>
        <dbReference type="Proteomes" id="UP000504637"/>
    </source>
</evidence>
<evidence type="ECO:0000256" key="1">
    <source>
        <dbReference type="SAM" id="MobiDB-lite"/>
    </source>
</evidence>
<organism evidence="3">
    <name type="scientific">Dissoconium aciculare CBS 342.82</name>
    <dbReference type="NCBI Taxonomy" id="1314786"/>
    <lineage>
        <taxon>Eukaryota</taxon>
        <taxon>Fungi</taxon>
        <taxon>Dikarya</taxon>
        <taxon>Ascomycota</taxon>
        <taxon>Pezizomycotina</taxon>
        <taxon>Dothideomycetes</taxon>
        <taxon>Dothideomycetidae</taxon>
        <taxon>Mycosphaerellales</taxon>
        <taxon>Dissoconiaceae</taxon>
        <taxon>Dissoconium</taxon>
    </lineage>
</organism>
<feature type="compositionally biased region" description="Acidic residues" evidence="1">
    <location>
        <begin position="349"/>
        <end position="367"/>
    </location>
</feature>
<accession>A0A6J3MEF7</accession>
<feature type="compositionally biased region" description="Basic and acidic residues" evidence="1">
    <location>
        <begin position="207"/>
        <end position="238"/>
    </location>
</feature>
<dbReference type="GO" id="GO:1990269">
    <property type="term" value="F:RNA polymerase II C-terminal domain phosphoserine binding"/>
    <property type="evidence" value="ECO:0007669"/>
    <property type="project" value="TreeGrafter"/>
</dbReference>
<protein>
    <recommendedName>
        <fullName evidence="4">Leo1-domain-containing protein</fullName>
    </recommendedName>
</protein>
<dbReference type="InterPro" id="IPR007149">
    <property type="entry name" value="Leo1"/>
</dbReference>
<dbReference type="GO" id="GO:0032968">
    <property type="term" value="P:positive regulation of transcription elongation by RNA polymerase II"/>
    <property type="evidence" value="ECO:0007669"/>
    <property type="project" value="TreeGrafter"/>
</dbReference>